<organism evidence="2">
    <name type="scientific">marine sediment metagenome</name>
    <dbReference type="NCBI Taxonomy" id="412755"/>
    <lineage>
        <taxon>unclassified sequences</taxon>
        <taxon>metagenomes</taxon>
        <taxon>ecological metagenomes</taxon>
    </lineage>
</organism>
<dbReference type="PROSITE" id="PS51340">
    <property type="entry name" value="MOSC"/>
    <property type="match status" value="1"/>
</dbReference>
<sequence>MNVHSLHVYPVKSLTGIPVSSFEMDDFGPKGDRRWMIVDADRSFVTQRALPELARITTSLVGDDVTVQIPGEGDFTLQATGDELPVLVWRDWVKALNGEATASEALSRFCGKELRFVYMPDSSFRRVDAGRVADYRRVGFADGFPLLIVNQASLKELNGRLETPVDMRRFRPNIVVTGPAPWEEDLWRKLTVGAQSFDIVKPSSRCVLTTVDPDTGVKDPGLQPLRTLSGYRRTADGVIFGQNAIHESPGVIRVNDVVTVIESE</sequence>
<dbReference type="Pfam" id="PF03476">
    <property type="entry name" value="MOSC_N"/>
    <property type="match status" value="1"/>
</dbReference>
<comment type="caution">
    <text evidence="2">The sequence shown here is derived from an EMBL/GenBank/DDBJ whole genome shotgun (WGS) entry which is preliminary data.</text>
</comment>
<evidence type="ECO:0000313" key="2">
    <source>
        <dbReference type="EMBL" id="KKN49485.1"/>
    </source>
</evidence>
<dbReference type="GO" id="GO:0030170">
    <property type="term" value="F:pyridoxal phosphate binding"/>
    <property type="evidence" value="ECO:0007669"/>
    <property type="project" value="InterPro"/>
</dbReference>
<evidence type="ECO:0000259" key="1">
    <source>
        <dbReference type="PROSITE" id="PS51340"/>
    </source>
</evidence>
<dbReference type="InterPro" id="IPR011037">
    <property type="entry name" value="Pyrv_Knase-like_insert_dom_sf"/>
</dbReference>
<name>A0A0F9QYU3_9ZZZZ</name>
<dbReference type="Pfam" id="PF03473">
    <property type="entry name" value="MOSC"/>
    <property type="match status" value="1"/>
</dbReference>
<feature type="domain" description="MOSC" evidence="1">
    <location>
        <begin position="114"/>
        <end position="261"/>
    </location>
</feature>
<dbReference type="SUPFAM" id="SSF141673">
    <property type="entry name" value="MOSC N-terminal domain-like"/>
    <property type="match status" value="1"/>
</dbReference>
<dbReference type="InterPro" id="IPR005303">
    <property type="entry name" value="MOCOS_middle"/>
</dbReference>
<proteinExistence type="predicted"/>
<dbReference type="SUPFAM" id="SSF50800">
    <property type="entry name" value="PK beta-barrel domain-like"/>
    <property type="match status" value="1"/>
</dbReference>
<dbReference type="EMBL" id="LAZR01001166">
    <property type="protein sequence ID" value="KKN49485.1"/>
    <property type="molecule type" value="Genomic_DNA"/>
</dbReference>
<dbReference type="InterPro" id="IPR005302">
    <property type="entry name" value="MoCF_Sase_C"/>
</dbReference>
<protein>
    <recommendedName>
        <fullName evidence="1">MOSC domain-containing protein</fullName>
    </recommendedName>
</protein>
<dbReference type="PANTHER" id="PTHR14237">
    <property type="entry name" value="MOLYBDOPTERIN COFACTOR SULFURASE MOSC"/>
    <property type="match status" value="1"/>
</dbReference>
<dbReference type="AlphaFoldDB" id="A0A0F9QYU3"/>
<dbReference type="PANTHER" id="PTHR14237:SF19">
    <property type="entry name" value="MITOCHONDRIAL AMIDOXIME REDUCING COMPONENT 1"/>
    <property type="match status" value="1"/>
</dbReference>
<accession>A0A0F9QYU3</accession>
<reference evidence="2" key="1">
    <citation type="journal article" date="2015" name="Nature">
        <title>Complex archaea that bridge the gap between prokaryotes and eukaryotes.</title>
        <authorList>
            <person name="Spang A."/>
            <person name="Saw J.H."/>
            <person name="Jorgensen S.L."/>
            <person name="Zaremba-Niedzwiedzka K."/>
            <person name="Martijn J."/>
            <person name="Lind A.E."/>
            <person name="van Eijk R."/>
            <person name="Schleper C."/>
            <person name="Guy L."/>
            <person name="Ettema T.J."/>
        </authorList>
    </citation>
    <scope>NUCLEOTIDE SEQUENCE</scope>
</reference>
<dbReference type="GO" id="GO:0030151">
    <property type="term" value="F:molybdenum ion binding"/>
    <property type="evidence" value="ECO:0007669"/>
    <property type="project" value="InterPro"/>
</dbReference>
<dbReference type="GO" id="GO:0003824">
    <property type="term" value="F:catalytic activity"/>
    <property type="evidence" value="ECO:0007669"/>
    <property type="project" value="InterPro"/>
</dbReference>
<gene>
    <name evidence="2" type="ORF">LCGC14_0642420</name>
</gene>